<dbReference type="PANTHER" id="PTHR45527">
    <property type="entry name" value="NONRIBOSOMAL PEPTIDE SYNTHETASE"/>
    <property type="match status" value="1"/>
</dbReference>
<dbReference type="SUPFAM" id="SSF52777">
    <property type="entry name" value="CoA-dependent acyltransferases"/>
    <property type="match status" value="5"/>
</dbReference>
<dbReference type="InterPro" id="IPR000873">
    <property type="entry name" value="AMP-dep_synth/lig_dom"/>
</dbReference>
<gene>
    <name evidence="10" type="ORF">PAALTS15_22593</name>
</gene>
<dbReference type="InterPro" id="IPR023213">
    <property type="entry name" value="CAT-like_dom_sf"/>
</dbReference>
<dbReference type="InterPro" id="IPR020806">
    <property type="entry name" value="PKS_PP-bd"/>
</dbReference>
<dbReference type="InterPro" id="IPR010060">
    <property type="entry name" value="NRPS_synth"/>
</dbReference>
<dbReference type="GO" id="GO:0031177">
    <property type="term" value="F:phosphopantetheine binding"/>
    <property type="evidence" value="ECO:0007669"/>
    <property type="project" value="InterPro"/>
</dbReference>
<dbReference type="InterPro" id="IPR020845">
    <property type="entry name" value="AMP-binding_CS"/>
</dbReference>
<dbReference type="Pfam" id="PF13193">
    <property type="entry name" value="AMP-binding_C"/>
    <property type="match status" value="2"/>
</dbReference>
<evidence type="ECO:0000256" key="6">
    <source>
        <dbReference type="ARBA" id="ARBA00022737"/>
    </source>
</evidence>
<dbReference type="SUPFAM" id="SSF56801">
    <property type="entry name" value="Acetyl-CoA synthetase-like"/>
    <property type="match status" value="2"/>
</dbReference>
<protein>
    <submittedName>
        <fullName evidence="10">Nonribosomal peptide synthetase</fullName>
    </submittedName>
</protein>
<dbReference type="eggNOG" id="COG1020">
    <property type="taxonomic scope" value="Bacteria"/>
</dbReference>
<evidence type="ECO:0000256" key="2">
    <source>
        <dbReference type="ARBA" id="ARBA00006432"/>
    </source>
</evidence>
<dbReference type="GO" id="GO:0008610">
    <property type="term" value="P:lipid biosynthetic process"/>
    <property type="evidence" value="ECO:0007669"/>
    <property type="project" value="UniProtKB-ARBA"/>
</dbReference>
<dbReference type="GO" id="GO:0017000">
    <property type="term" value="P:antibiotic biosynthetic process"/>
    <property type="evidence" value="ECO:0007669"/>
    <property type="project" value="UniProtKB-KW"/>
</dbReference>
<dbReference type="FunFam" id="2.30.38.10:FF:000001">
    <property type="entry name" value="Non-ribosomal peptide synthetase PvdI"/>
    <property type="match status" value="2"/>
</dbReference>
<proteinExistence type="inferred from homology"/>
<organism evidence="10 11">
    <name type="scientific">Paenibacillus alvei TS-15</name>
    <dbReference type="NCBI Taxonomy" id="1117108"/>
    <lineage>
        <taxon>Bacteria</taxon>
        <taxon>Bacillati</taxon>
        <taxon>Bacillota</taxon>
        <taxon>Bacilli</taxon>
        <taxon>Bacillales</taxon>
        <taxon>Paenibacillaceae</taxon>
        <taxon>Paenibacillus</taxon>
    </lineage>
</organism>
<dbReference type="EMBL" id="ATMT01000075">
    <property type="protein sequence ID" value="EPY04934.1"/>
    <property type="molecule type" value="Genomic_DNA"/>
</dbReference>
<dbReference type="PATRIC" id="fig|1117108.3.peg.4655"/>
<dbReference type="Gene3D" id="2.30.38.10">
    <property type="entry name" value="Luciferase, Domain 3"/>
    <property type="match status" value="2"/>
</dbReference>
<evidence type="ECO:0000256" key="4">
    <source>
        <dbReference type="ARBA" id="ARBA00022553"/>
    </source>
</evidence>
<dbReference type="PROSITE" id="PS00455">
    <property type="entry name" value="AMP_BINDING"/>
    <property type="match status" value="2"/>
</dbReference>
<feature type="domain" description="Carrier" evidence="9">
    <location>
        <begin position="790"/>
        <end position="865"/>
    </location>
</feature>
<dbReference type="InterPro" id="IPR045851">
    <property type="entry name" value="AMP-bd_C_sf"/>
</dbReference>
<dbReference type="PANTHER" id="PTHR45527:SF1">
    <property type="entry name" value="FATTY ACID SYNTHASE"/>
    <property type="match status" value="1"/>
</dbReference>
<dbReference type="NCBIfam" id="NF003417">
    <property type="entry name" value="PRK04813.1"/>
    <property type="match status" value="2"/>
</dbReference>
<keyword evidence="4" id="KW-0597">Phosphoprotein</keyword>
<evidence type="ECO:0000256" key="1">
    <source>
        <dbReference type="ARBA" id="ARBA00001957"/>
    </source>
</evidence>
<dbReference type="FunFam" id="1.10.1200.10:FF:000005">
    <property type="entry name" value="Nonribosomal peptide synthetase 1"/>
    <property type="match status" value="2"/>
</dbReference>
<dbReference type="Gene3D" id="3.30.300.30">
    <property type="match status" value="2"/>
</dbReference>
<dbReference type="SUPFAM" id="SSF47336">
    <property type="entry name" value="ACP-like"/>
    <property type="match status" value="2"/>
</dbReference>
<dbReference type="FunFam" id="3.40.50.980:FF:000001">
    <property type="entry name" value="Non-ribosomal peptide synthetase"/>
    <property type="match status" value="2"/>
</dbReference>
<reference evidence="10 11" key="1">
    <citation type="submission" date="2013-05" db="EMBL/GenBank/DDBJ databases">
        <authorList>
            <person name="Strain E.A."/>
            <person name="Brown E."/>
            <person name="Allard M.W."/>
            <person name="Luo Y.L."/>
        </authorList>
    </citation>
    <scope>NUCLEOTIDE SEQUENCE [LARGE SCALE GENOMIC DNA]</scope>
    <source>
        <strain evidence="10 11">TS-15</strain>
    </source>
</reference>
<dbReference type="Pfam" id="PF00668">
    <property type="entry name" value="Condensation"/>
    <property type="match status" value="3"/>
</dbReference>
<evidence type="ECO:0000313" key="11">
    <source>
        <dbReference type="Proteomes" id="UP000015344"/>
    </source>
</evidence>
<dbReference type="InterPro" id="IPR006162">
    <property type="entry name" value="Ppantetheine_attach_site"/>
</dbReference>
<dbReference type="GO" id="GO:0044550">
    <property type="term" value="P:secondary metabolite biosynthetic process"/>
    <property type="evidence" value="ECO:0007669"/>
    <property type="project" value="UniProtKB-ARBA"/>
</dbReference>
<dbReference type="InterPro" id="IPR010071">
    <property type="entry name" value="AA_adenyl_dom"/>
</dbReference>
<dbReference type="Gene3D" id="1.10.1200.10">
    <property type="entry name" value="ACP-like"/>
    <property type="match status" value="2"/>
</dbReference>
<comment type="cofactor">
    <cofactor evidence="1">
        <name>pantetheine 4'-phosphate</name>
        <dbReference type="ChEBI" id="CHEBI:47942"/>
    </cofactor>
</comment>
<comment type="similarity">
    <text evidence="2">Belongs to the ATP-dependent AMP-binding enzyme family.</text>
</comment>
<dbReference type="CDD" id="cd05930">
    <property type="entry name" value="A_NRPS"/>
    <property type="match status" value="2"/>
</dbReference>
<dbReference type="GO" id="GO:0043041">
    <property type="term" value="P:amino acid activation for nonribosomal peptide biosynthetic process"/>
    <property type="evidence" value="ECO:0007669"/>
    <property type="project" value="TreeGrafter"/>
</dbReference>
<dbReference type="SMART" id="SM01294">
    <property type="entry name" value="PKS_PP_betabranch"/>
    <property type="match status" value="1"/>
</dbReference>
<dbReference type="FunFam" id="3.40.50.980:FF:000002">
    <property type="entry name" value="Enterobactin synthetase component F"/>
    <property type="match status" value="2"/>
</dbReference>
<dbReference type="CDD" id="cd19534">
    <property type="entry name" value="E_NRPS"/>
    <property type="match status" value="1"/>
</dbReference>
<dbReference type="GO" id="GO:0005737">
    <property type="term" value="C:cytoplasm"/>
    <property type="evidence" value="ECO:0007669"/>
    <property type="project" value="TreeGrafter"/>
</dbReference>
<dbReference type="Pfam" id="PF00550">
    <property type="entry name" value="PP-binding"/>
    <property type="match status" value="2"/>
</dbReference>
<dbReference type="Gene3D" id="3.30.559.30">
    <property type="entry name" value="Nonribosomal peptide synthetase, condensation domain"/>
    <property type="match status" value="3"/>
</dbReference>
<dbReference type="InterPro" id="IPR036736">
    <property type="entry name" value="ACP-like_sf"/>
</dbReference>
<name>S9SJP9_PAEAL</name>
<feature type="domain" description="Carrier" evidence="9">
    <location>
        <begin position="1894"/>
        <end position="1968"/>
    </location>
</feature>
<keyword evidence="8" id="KW-0511">Multifunctional enzyme</keyword>
<dbReference type="NCBIfam" id="TIGR01720">
    <property type="entry name" value="NRPS-para261"/>
    <property type="match status" value="1"/>
</dbReference>
<dbReference type="InterPro" id="IPR001242">
    <property type="entry name" value="Condensation_dom"/>
</dbReference>
<dbReference type="NCBIfam" id="TIGR01733">
    <property type="entry name" value="AA-adenyl-dom"/>
    <property type="match status" value="2"/>
</dbReference>
<dbReference type="Proteomes" id="UP000015344">
    <property type="component" value="Unassembled WGS sequence"/>
</dbReference>
<dbReference type="GO" id="GO:0016874">
    <property type="term" value="F:ligase activity"/>
    <property type="evidence" value="ECO:0007669"/>
    <property type="project" value="UniProtKB-KW"/>
</dbReference>
<accession>S9SJP9</accession>
<evidence type="ECO:0000256" key="3">
    <source>
        <dbReference type="ARBA" id="ARBA00022450"/>
    </source>
</evidence>
<dbReference type="FunFam" id="3.40.50.12780:FF:000012">
    <property type="entry name" value="Non-ribosomal peptide synthetase"/>
    <property type="match status" value="2"/>
</dbReference>
<evidence type="ECO:0000259" key="9">
    <source>
        <dbReference type="PROSITE" id="PS50075"/>
    </source>
</evidence>
<evidence type="ECO:0000256" key="5">
    <source>
        <dbReference type="ARBA" id="ARBA00022598"/>
    </source>
</evidence>
<dbReference type="InterPro" id="IPR009081">
    <property type="entry name" value="PP-bd_ACP"/>
</dbReference>
<dbReference type="InterPro" id="IPR025110">
    <property type="entry name" value="AMP-bd_C"/>
</dbReference>
<dbReference type="SMART" id="SM00823">
    <property type="entry name" value="PKS_PP"/>
    <property type="match status" value="2"/>
</dbReference>
<dbReference type="Pfam" id="PF00501">
    <property type="entry name" value="AMP-binding"/>
    <property type="match status" value="2"/>
</dbReference>
<dbReference type="FunFam" id="3.30.300.30:FF:000010">
    <property type="entry name" value="Enterobactin synthetase component F"/>
    <property type="match status" value="2"/>
</dbReference>
<keyword evidence="3" id="KW-0596">Phosphopantetheine</keyword>
<dbReference type="Gene3D" id="3.30.559.10">
    <property type="entry name" value="Chloramphenicol acetyltransferase-like domain"/>
    <property type="match status" value="2"/>
</dbReference>
<evidence type="ECO:0000256" key="7">
    <source>
        <dbReference type="ARBA" id="ARBA00023194"/>
    </source>
</evidence>
<keyword evidence="6" id="KW-0677">Repeat</keyword>
<sequence length="2448" mass="279560">MKLDPYTRNKLISSGNFDKEKQFWEHQLSGDVPKSFFPEQYDSRYEEDCTDGVTYSFPSELSHQIKKLCNNSELGIFTVIYSALLYIMHKYSGHPDILAVSPIINKSNMNDGVIIKQNINDSLSYKEYLLLVKDTIRQSYQHENYPLCFFDESSINTLVLLENLHQRFSTEDINFNILFSFCIDHDSIKGSIRYKTCLYKKHSIKQIADHITNFMEISILAPDTLLRDIPIMTKAERTSITVGFNDTEADYPSDATIHQLFESQVQRTPDAVAVAFGERELTYGQLNARANRIARVLREKGVQPDEIVGISMHRSLEMIVGIMAILKAGGAYVPLDPSYPQERIHYMLQDSGARIVLTAGTLTGEIPFDGDLFDVETEQWSGDDSDVSKQTDRNEAPALCGDETDLEPITDSHHLAYVIYTSGSTGVPKGVPIEHHSVVNRLNWMQKAYPLTAEDVILQKTSFSFDVSVWELFWGTLQGAKTYYLAPGEEKDPSRIADAIERQRVTTLHFVPSMLHAFLEHLQAKGDTSGLQSVRHVFASGEALPVQWAEAFNRLLYRPYGAKLINLYGPTEATVDVTCFDCSTGEALERVPIGKPIDNTRMYIVDANGQLQPVGVAGELCISGAGLSRGYLNRPELNEKTFVPNPFAAVERMYEKMYRTGDLARWLPDGNIEYLGRMDHQVKVRGYRIELGEIESVLLDHESVAAAAVMAREDEEGGKYLCAYLVSIPEAGEDIAGEVRAYLSSRLPEHMVPSSMVQLREMPIGPNGKLDRKALPEPDEHGIGAPAYVAPRNETEAKLAEIWETVLGVEQVGIDAQYFHLGGDSIKGIRLVDAMNQAFGLHMHMIDLYKYPDLRSLAEHIGRLESGVSGQAWMEAQESIERLKQQLLQEEVFSETEIEDIYPMSDIQQGMVYYSMAHPDDAVYHDQFIYQIREPHFEPQLLDRALELMVQKHPMLRCSFHLDQAPGWVQAVHKKVELPVEHFHLQTRSREEQEQFIREELEADRRHPFPLDRAPLWRIKVCMLSDDQLALCFIFHHAILDGWSVASFITELMNVYVRLKEDQSFVPELLANSYKAYIVDQTALKQEEDVLAYWKTELEGYKRLQLPEAVSPEASSGRSERTHIHHPVSQELFEGLKEAARQNGTSVKTVCFTAYVSMLRMISYESDIVVGLVENNRPICEDGDRMLGCFLNTVPFRMSVMEEEATWETVIQSVNRKLQDLKKYGRLPLFEIVKAIGENPSGQNPIFDAMFNFIDFHVYDQADQMEQYAPEQEQLLEVGGYENTNTLFDFNISTTFDRMTVLLNYQSHILSEEWAERLIGYYFSILHEIVEHSAARIDKGELLAPEERDRLLNVFNATYSVYPREKTIHELFAEQAERTPERTAIVFGDQQMTYRELNERTNQMARKLKRQGVQPDDIVAVIAERSLEMIVGIFSILKAGGAYLPIDPDFPEERIRYMLEDSGASLLLVQSRLKERASKEEAGLSFQLADAVTFSGKVMDLTLDILEENEEEADNPTHFATESHQLAYVIYTSGSTGKPKGVMIEHHSLVNRLKWMQKRYPLSGTDVILQKTPFTFDVSVWELFWWALEGAQLCLLEPGGEKDPGLIATAIRKHQVTTMHFVPSMMHAFLEYMEMHRETTSLSSLKQVFASGEALHVSHVQRFHQLLGQTNGTHLTNLYGPTEATIDVTYFDCAPEANWTSVPIGRPIDNTRMYILDEQMRLQPLGVPGELFIAGAGLARGYLNKPELTDERFVADPFSSSGLMYRTGDLGRWLPDGNIEYLGRIDHQVKIRGYRIELGEIETQLLRHEQIIETVVTVQQHETAENASLCAYVVSKTELDPSELRRFLTSQLPSYMIPTHFVYLKKLPITPNGKIDRKALPMPDAIQTRDEYVPPRNETEEHLAQVWEAVLGIDRVGILDNFFARGGDSIKAIQIASRLQVYQLKMEVRDLFQNPTISELSKYIKKQATVIDQGPVEGEIKLTPIQKWFFGQQFTDMHHFNQSVILHNESHFGEERIRNVLLAVVEHHDILRSYFMEDNHRQFVYRADAPEKLEFRVIDMTNEEAALDRIQEEASLIQSSMDLNRGPLLKTALFRTRRGDYLLLVIHHLAVDGISWRILLDDLRLAYNQIENQEPIVLSAKTHSFQEWSERLHVYAGSKTLLQEIPYWSRVEQMEIAELPEDYAIAEDVVKDNMELTFSISKAETEHLLKDVHRAYHTEMNDILLTGLGLTLKDWIGQNHVLCNLEGHGRESFDEQLDVTRTMGWFTSMYPVVLDMARADDLSYLIKFTKETLRAIPQKGIGYGILKYITPEKYKPDIHFQLKPQVCFNYLGQFDQDIQSDSFSVISGELSGPSISSKMERLHKLDIVAMVVSGQLHIRFGYNRFMYRQQTIANLAEQYKRHLIRIMEHCLNKKERESTPTDLGYGKLSIDQFDKLKSSLASKLKIKS</sequence>
<evidence type="ECO:0000256" key="8">
    <source>
        <dbReference type="ARBA" id="ARBA00023268"/>
    </source>
</evidence>
<keyword evidence="7" id="KW-0045">Antibiotic biosynthesis</keyword>
<dbReference type="PROSITE" id="PS50075">
    <property type="entry name" value="CARRIER"/>
    <property type="match status" value="2"/>
</dbReference>
<evidence type="ECO:0000313" key="10">
    <source>
        <dbReference type="EMBL" id="EPY04934.1"/>
    </source>
</evidence>
<dbReference type="Gene3D" id="3.40.50.980">
    <property type="match status" value="4"/>
</dbReference>
<keyword evidence="5" id="KW-0436">Ligase</keyword>
<dbReference type="PROSITE" id="PS00012">
    <property type="entry name" value="PHOSPHOPANTETHEINE"/>
    <property type="match status" value="1"/>
</dbReference>
<comment type="caution">
    <text evidence="10">The sequence shown here is derived from an EMBL/GenBank/DDBJ whole genome shotgun (WGS) entry which is preliminary data.</text>
</comment>